<feature type="chain" id="PRO_5046485969" evidence="2">
    <location>
        <begin position="26"/>
        <end position="266"/>
    </location>
</feature>
<dbReference type="EMBL" id="CP082781">
    <property type="protein sequence ID" value="UGS25669.1"/>
    <property type="molecule type" value="Genomic_DNA"/>
</dbReference>
<keyword evidence="4" id="KW-1185">Reference proteome</keyword>
<feature type="region of interest" description="Disordered" evidence="1">
    <location>
        <begin position="25"/>
        <end position="59"/>
    </location>
</feature>
<dbReference type="Proteomes" id="UP001199642">
    <property type="component" value="Chromosome"/>
</dbReference>
<dbReference type="RefSeq" id="WP_231819484.1">
    <property type="nucleotide sequence ID" value="NZ_CP082781.1"/>
</dbReference>
<feature type="compositionally biased region" description="Low complexity" evidence="1">
    <location>
        <begin position="25"/>
        <end position="39"/>
    </location>
</feature>
<keyword evidence="2" id="KW-0732">Signal</keyword>
<organism evidence="3 4">
    <name type="scientific">Microbacterium resistens</name>
    <dbReference type="NCBI Taxonomy" id="156977"/>
    <lineage>
        <taxon>Bacteria</taxon>
        <taxon>Bacillati</taxon>
        <taxon>Actinomycetota</taxon>
        <taxon>Actinomycetes</taxon>
        <taxon>Micrococcales</taxon>
        <taxon>Microbacteriaceae</taxon>
        <taxon>Microbacterium</taxon>
    </lineage>
</organism>
<evidence type="ECO:0000256" key="2">
    <source>
        <dbReference type="SAM" id="SignalP"/>
    </source>
</evidence>
<evidence type="ECO:0000256" key="1">
    <source>
        <dbReference type="SAM" id="MobiDB-lite"/>
    </source>
</evidence>
<protein>
    <submittedName>
        <fullName evidence="3">Uncharacterized protein</fullName>
    </submittedName>
</protein>
<accession>A0ABY3RS15</accession>
<dbReference type="PROSITE" id="PS51257">
    <property type="entry name" value="PROKAR_LIPOPROTEIN"/>
    <property type="match status" value="1"/>
</dbReference>
<feature type="compositionally biased region" description="Pro residues" evidence="1">
    <location>
        <begin position="40"/>
        <end position="52"/>
    </location>
</feature>
<dbReference type="Gene3D" id="2.50.20.20">
    <property type="match status" value="1"/>
</dbReference>
<feature type="signal peptide" evidence="2">
    <location>
        <begin position="1"/>
        <end position="25"/>
    </location>
</feature>
<sequence length="266" mass="27180">MRMRALVPGAVIVLAALLAGCTATAPAPTGSPSAEASAPSPLPSATPTPTPTPSEKTWASPAECAALPLSPGAAYDGATLGACVAMALRSTGSGRETIRSGSQNGEVRFRYAPDFEMQGTIDDAEGSMEVTYIGGQMWIDRGTGPIAGDVTSADPEVMIAGIAGELTRIFADPAATVDLIAASPAWTVQEPAPVELPNGTTVDAYRIVSDAAFSWGGVGVDAYELWYSDGWIPVGATGTVSFLGLTETATQYYHDLGSPVEITPVG</sequence>
<name>A0ABY3RS15_9MICO</name>
<reference evidence="3 4" key="1">
    <citation type="submission" date="2023-01" db="EMBL/GenBank/DDBJ databases">
        <title>Characterization of estradiol degrading bacteria Microbacterium sp. MZT7 and reveal degrading genes through genome analysis.</title>
        <authorList>
            <person name="Hao P."/>
            <person name="Gao Y."/>
        </authorList>
    </citation>
    <scope>NUCLEOTIDE SEQUENCE [LARGE SCALE GENOMIC DNA]</scope>
    <source>
        <strain evidence="3 4">MZT7</strain>
    </source>
</reference>
<evidence type="ECO:0000313" key="3">
    <source>
        <dbReference type="EMBL" id="UGS25669.1"/>
    </source>
</evidence>
<gene>
    <name evidence="3" type="ORF">K8F61_13445</name>
</gene>
<proteinExistence type="predicted"/>
<evidence type="ECO:0000313" key="4">
    <source>
        <dbReference type="Proteomes" id="UP001199642"/>
    </source>
</evidence>